<organism evidence="9 10">
    <name type="scientific">Coccomyxa subellipsoidea (strain C-169)</name>
    <name type="common">Green microalga</name>
    <dbReference type="NCBI Taxonomy" id="574566"/>
    <lineage>
        <taxon>Eukaryota</taxon>
        <taxon>Viridiplantae</taxon>
        <taxon>Chlorophyta</taxon>
        <taxon>core chlorophytes</taxon>
        <taxon>Trebouxiophyceae</taxon>
        <taxon>Trebouxiophyceae incertae sedis</taxon>
        <taxon>Coccomyxaceae</taxon>
        <taxon>Coccomyxa</taxon>
        <taxon>Coccomyxa subellipsoidea</taxon>
    </lineage>
</organism>
<sequence length="548" mass="57548">MENAAERARKALDALVYLPSLKGQTSRSEGSTNSPATGASHHPCRTWDRGDLLRRLHSFKSSTWFCKPAGAGPVECARRGWVNHSMDMLSCEFCRARLSLPLPPTLPPEEIREIGREFSARLASAHDSGCPWRTAACDPSLAQFPPLDRSVVAAGFADRATALGRLNVLPPVSEDAYARINTARRSRLQQLLVQGPQRAGPRLQIDVPDSPCSPAAGNGVHTNGSFQGFEIARQPEEPSMSSGAVGSQQPSSGIACQGTPEFTRRQRLLALCGWEVLQIHADSSARSAGSPSAPGSIGRDNHRGDAVLDATGAALCCEMCGARAGLWDFVPRMVPAARSGSRLITAGLSGRDRSPPVAARSVDLSKTIAGGSLSPDQAPPSSSSSPGPFGSASMTPLAFGVPTPSPAPQGQSSQQQQQQGSGKGDNSFSFPVLPAAAGAAAPLPMAFPAEVPTPQPQQPSPPIADPFSPRGAKSVQAFDPLLFHRTFCPWVNTGTDTGSSPGGKPGRCGWRWCLDSLVPSPGPEEERDSGAGEDQRSKVAAAIRKLRA</sequence>
<feature type="region of interest" description="Disordered" evidence="6">
    <location>
        <begin position="23"/>
        <end position="43"/>
    </location>
</feature>
<feature type="compositionally biased region" description="Basic and acidic residues" evidence="6">
    <location>
        <begin position="528"/>
        <end position="537"/>
    </location>
</feature>
<dbReference type="GO" id="GO:0005634">
    <property type="term" value="C:nucleus"/>
    <property type="evidence" value="ECO:0007669"/>
    <property type="project" value="UniProtKB-SubCell"/>
</dbReference>
<dbReference type="GeneID" id="17040015"/>
<keyword evidence="4" id="KW-0862">Zinc</keyword>
<keyword evidence="2" id="KW-0479">Metal-binding</keyword>
<feature type="region of interest" description="Disordered" evidence="6">
    <location>
        <begin position="235"/>
        <end position="254"/>
    </location>
</feature>
<evidence type="ECO:0000256" key="4">
    <source>
        <dbReference type="ARBA" id="ARBA00022833"/>
    </source>
</evidence>
<dbReference type="RefSeq" id="XP_005646574.1">
    <property type="nucleotide sequence ID" value="XM_005646517.1"/>
</dbReference>
<feature type="domain" description="NuBaID C-terminal" evidence="8">
    <location>
        <begin position="290"/>
        <end position="500"/>
    </location>
</feature>
<proteinExistence type="predicted"/>
<reference evidence="9 10" key="1">
    <citation type="journal article" date="2012" name="Genome Biol.">
        <title>The genome of the polar eukaryotic microalga coccomyxa subellipsoidea reveals traits of cold adaptation.</title>
        <authorList>
            <person name="Blanc G."/>
            <person name="Agarkova I."/>
            <person name="Grimwood J."/>
            <person name="Kuo A."/>
            <person name="Brueggeman A."/>
            <person name="Dunigan D."/>
            <person name="Gurnon J."/>
            <person name="Ladunga I."/>
            <person name="Lindquist E."/>
            <person name="Lucas S."/>
            <person name="Pangilinan J."/>
            <person name="Proschold T."/>
            <person name="Salamov A."/>
            <person name="Schmutz J."/>
            <person name="Weeks D."/>
            <person name="Yamada T."/>
            <person name="Claverie J.M."/>
            <person name="Grigoriev I."/>
            <person name="Van Etten J."/>
            <person name="Lomsadze A."/>
            <person name="Borodovsky M."/>
        </authorList>
    </citation>
    <scope>NUCLEOTIDE SEQUENCE [LARGE SCALE GENOMIC DNA]</scope>
    <source>
        <strain evidence="9 10">C-169</strain>
    </source>
</reference>
<comment type="subcellular location">
    <subcellularLocation>
        <location evidence="1">Nucleus</location>
    </subcellularLocation>
</comment>
<comment type="caution">
    <text evidence="9">The sequence shown here is derived from an EMBL/GenBank/DDBJ whole genome shotgun (WGS) entry which is preliminary data.</text>
</comment>
<dbReference type="STRING" id="574566.I0YUG1"/>
<feature type="compositionally biased region" description="Low complexity" evidence="6">
    <location>
        <begin position="409"/>
        <end position="420"/>
    </location>
</feature>
<dbReference type="PANTHER" id="PTHR15835">
    <property type="entry name" value="NUCLEAR-INTERACTING PARTNER OF ALK"/>
    <property type="match status" value="1"/>
</dbReference>
<evidence type="ECO:0000313" key="9">
    <source>
        <dbReference type="EMBL" id="EIE22030.1"/>
    </source>
</evidence>
<dbReference type="OrthoDB" id="515567at2759"/>
<dbReference type="AlphaFoldDB" id="I0YUG1"/>
<feature type="compositionally biased region" description="Pro residues" evidence="6">
    <location>
        <begin position="451"/>
        <end position="464"/>
    </location>
</feature>
<feature type="compositionally biased region" description="Low complexity" evidence="6">
    <location>
        <begin position="372"/>
        <end position="393"/>
    </location>
</feature>
<keyword evidence="5" id="KW-0539">Nucleus</keyword>
<dbReference type="GO" id="GO:0008270">
    <property type="term" value="F:zinc ion binding"/>
    <property type="evidence" value="ECO:0007669"/>
    <property type="project" value="UniProtKB-KW"/>
</dbReference>
<dbReference type="PANTHER" id="PTHR15835:SF6">
    <property type="entry name" value="ZINC FINGER C3HC-TYPE PROTEIN 1"/>
    <property type="match status" value="1"/>
</dbReference>
<evidence type="ECO:0000259" key="7">
    <source>
        <dbReference type="Pfam" id="PF07967"/>
    </source>
</evidence>
<evidence type="ECO:0000256" key="6">
    <source>
        <dbReference type="SAM" id="MobiDB-lite"/>
    </source>
</evidence>
<keyword evidence="10" id="KW-1185">Reference proteome</keyword>
<feature type="region of interest" description="Disordered" evidence="6">
    <location>
        <begin position="368"/>
        <end position="431"/>
    </location>
</feature>
<evidence type="ECO:0000256" key="2">
    <source>
        <dbReference type="ARBA" id="ARBA00022723"/>
    </source>
</evidence>
<evidence type="ECO:0000259" key="8">
    <source>
        <dbReference type="Pfam" id="PF08600"/>
    </source>
</evidence>
<keyword evidence="3" id="KW-0863">Zinc-finger</keyword>
<dbReference type="InterPro" id="IPR013909">
    <property type="entry name" value="NuBaID_C"/>
</dbReference>
<protein>
    <submittedName>
        <fullName evidence="9">Zf-C3HC-domain-containing protein</fullName>
    </submittedName>
</protein>
<evidence type="ECO:0000313" key="10">
    <source>
        <dbReference type="Proteomes" id="UP000007264"/>
    </source>
</evidence>
<feature type="compositionally biased region" description="Polar residues" evidence="6">
    <location>
        <begin position="23"/>
        <end position="37"/>
    </location>
</feature>
<dbReference type="eggNOG" id="KOG4765">
    <property type="taxonomic scope" value="Eukaryota"/>
</dbReference>
<feature type="compositionally biased region" description="Polar residues" evidence="6">
    <location>
        <begin position="239"/>
        <end position="254"/>
    </location>
</feature>
<feature type="domain" description="C3HC-type" evidence="7">
    <location>
        <begin position="47"/>
        <end position="166"/>
    </location>
</feature>
<accession>I0YUG1</accession>
<dbReference type="EMBL" id="AGSI01000011">
    <property type="protein sequence ID" value="EIE22030.1"/>
    <property type="molecule type" value="Genomic_DNA"/>
</dbReference>
<name>I0YUG1_COCSC</name>
<feature type="region of interest" description="Disordered" evidence="6">
    <location>
        <begin position="517"/>
        <end position="548"/>
    </location>
</feature>
<dbReference type="Proteomes" id="UP000007264">
    <property type="component" value="Unassembled WGS sequence"/>
</dbReference>
<evidence type="ECO:0000256" key="5">
    <source>
        <dbReference type="ARBA" id="ARBA00023242"/>
    </source>
</evidence>
<gene>
    <name evidence="9" type="ORF">COCSUDRAFT_43018</name>
</gene>
<dbReference type="KEGG" id="csl:COCSUDRAFT_43018"/>
<dbReference type="Pfam" id="PF07967">
    <property type="entry name" value="zf-C3HC"/>
    <property type="match status" value="1"/>
</dbReference>
<evidence type="ECO:0000256" key="3">
    <source>
        <dbReference type="ARBA" id="ARBA00022771"/>
    </source>
</evidence>
<feature type="region of interest" description="Disordered" evidence="6">
    <location>
        <begin position="446"/>
        <end position="472"/>
    </location>
</feature>
<dbReference type="InterPro" id="IPR012935">
    <property type="entry name" value="NuBaID_N"/>
</dbReference>
<evidence type="ECO:0000256" key="1">
    <source>
        <dbReference type="ARBA" id="ARBA00004123"/>
    </source>
</evidence>
<dbReference type="Pfam" id="PF08600">
    <property type="entry name" value="NuBaID_C"/>
    <property type="match status" value="1"/>
</dbReference>